<feature type="binding site" evidence="3">
    <location>
        <position position="91"/>
    </location>
    <ligand>
        <name>phosphoenolpyruvate</name>
        <dbReference type="ChEBI" id="CHEBI:58702"/>
    </ligand>
</feature>
<evidence type="ECO:0000256" key="2">
    <source>
        <dbReference type="ARBA" id="ARBA00022679"/>
    </source>
</evidence>
<gene>
    <name evidence="5" type="ORF">PN925_002157</name>
</gene>
<evidence type="ECO:0000313" key="5">
    <source>
        <dbReference type="EMBL" id="EMO9456777.1"/>
    </source>
</evidence>
<dbReference type="AlphaFoldDB" id="A0AAI9MT00"/>
<dbReference type="GO" id="GO:0009073">
    <property type="term" value="P:aromatic amino acid family biosynthetic process"/>
    <property type="evidence" value="ECO:0007669"/>
    <property type="project" value="InterPro"/>
</dbReference>
<comment type="caution">
    <text evidence="5">The sequence shown here is derived from an EMBL/GenBank/DDBJ whole genome shotgun (WGS) entry which is preliminary data.</text>
</comment>
<dbReference type="Pfam" id="PF01474">
    <property type="entry name" value="DAHP_synth_2"/>
    <property type="match status" value="2"/>
</dbReference>
<dbReference type="Gene3D" id="3.20.20.70">
    <property type="entry name" value="Aldolase class I"/>
    <property type="match status" value="1"/>
</dbReference>
<dbReference type="PANTHER" id="PTHR21337:SF0">
    <property type="entry name" value="PHOSPHO-2-DEHYDRO-3-DEOXYHEPTONATE ALDOLASE"/>
    <property type="match status" value="1"/>
</dbReference>
<feature type="binding site" evidence="3">
    <location>
        <position position="52"/>
    </location>
    <ligand>
        <name>Mn(2+)</name>
        <dbReference type="ChEBI" id="CHEBI:29035"/>
    </ligand>
</feature>
<dbReference type="InterPro" id="IPR013785">
    <property type="entry name" value="Aldolase_TIM"/>
</dbReference>
<sequence length="389" mass="42088">MDAFSGSATAGIFGAVCGQLCSPAIADSTAAGDRSGYYLAETGTGESQCGDCAESFAGCREDVLTDWTETVSTMSAIISDGFSLPVLKIGRIAGQYAKPRSNPDETRNGVTLPSYRGDIINDYGFTAAARIPAPERMLNAYYRAAVTLNALHGREREGEGTDPLFAPFYVSHEALLLHYDSALTRLSPADHLWYNCAAHTVWLGDRTSEPSRAHVQYLRGIENPVGIKCGPSMTGEKLGQLLELLDPGKQPGKIMLIVRMGADQIAEKLPPLIREVSARQSPVVRLTDPMHGNTRSTAEGLKTRDFPVICEEIRLFVQLLREADLYPGGLHLEMTGQAVTECTGGPQALTDKDIGQCYESLCDPRLNREQSVALARVAAGYRQSDKQEG</sequence>
<comment type="cofactor">
    <cofactor evidence="3">
        <name>Mn(2+)</name>
        <dbReference type="ChEBI" id="CHEBI:29035"/>
    </cofactor>
    <cofactor evidence="3">
        <name>Co(2+)</name>
        <dbReference type="ChEBI" id="CHEBI:48828"/>
    </cofactor>
    <cofactor evidence="3">
        <name>Cd(2+)</name>
        <dbReference type="ChEBI" id="CHEBI:48775"/>
    </cofactor>
    <text evidence="3">Binds 1 divalent cation per subunit. The enzyme is active with manganese, cobalt or cadmium ions.</text>
</comment>
<proteinExistence type="inferred from homology"/>
<organism evidence="5">
    <name type="scientific">Morganella morganii</name>
    <name type="common">Proteus morganii</name>
    <dbReference type="NCBI Taxonomy" id="582"/>
    <lineage>
        <taxon>Bacteria</taxon>
        <taxon>Pseudomonadati</taxon>
        <taxon>Pseudomonadota</taxon>
        <taxon>Gammaproteobacteria</taxon>
        <taxon>Enterobacterales</taxon>
        <taxon>Morganellaceae</taxon>
        <taxon>Morganella</taxon>
    </lineage>
</organism>
<accession>A0AAI9MT00</accession>
<dbReference type="InterPro" id="IPR002480">
    <property type="entry name" value="DAHP_synth_2"/>
</dbReference>
<keyword evidence="3" id="KW-0170">Cobalt</keyword>
<comment type="similarity">
    <text evidence="1 4">Belongs to the class-II DAHP synthase family.</text>
</comment>
<dbReference type="SUPFAM" id="SSF51569">
    <property type="entry name" value="Aldolase"/>
    <property type="match status" value="1"/>
</dbReference>
<feature type="binding site" evidence="3">
    <location>
        <position position="363"/>
    </location>
    <ligand>
        <name>Mn(2+)</name>
        <dbReference type="ChEBI" id="CHEBI:29035"/>
    </ligand>
</feature>
<dbReference type="EC" id="2.5.1.54" evidence="4"/>
<feature type="binding site" evidence="3">
    <location>
        <position position="291"/>
    </location>
    <ligand>
        <name>Mn(2+)</name>
        <dbReference type="ChEBI" id="CHEBI:29035"/>
    </ligand>
</feature>
<evidence type="ECO:0000256" key="1">
    <source>
        <dbReference type="ARBA" id="ARBA00008911"/>
    </source>
</evidence>
<dbReference type="PANTHER" id="PTHR21337">
    <property type="entry name" value="PHOSPHO-2-DEHYDRO-3-DEOXYHEPTONATE ALDOLASE 1, 2"/>
    <property type="match status" value="1"/>
</dbReference>
<feature type="binding site" evidence="3">
    <location>
        <position position="228"/>
    </location>
    <ligand>
        <name>phosphoenolpyruvate</name>
        <dbReference type="ChEBI" id="CHEBI:58702"/>
    </ligand>
</feature>
<dbReference type="GO" id="GO:0003849">
    <property type="term" value="F:3-deoxy-7-phosphoheptulonate synthase activity"/>
    <property type="evidence" value="ECO:0007669"/>
    <property type="project" value="UniProtKB-EC"/>
</dbReference>
<comment type="catalytic activity">
    <reaction evidence="4">
        <text>D-erythrose 4-phosphate + phosphoenolpyruvate + H2O = 7-phospho-2-dehydro-3-deoxy-D-arabino-heptonate + phosphate</text>
        <dbReference type="Rhea" id="RHEA:14717"/>
        <dbReference type="ChEBI" id="CHEBI:15377"/>
        <dbReference type="ChEBI" id="CHEBI:16897"/>
        <dbReference type="ChEBI" id="CHEBI:43474"/>
        <dbReference type="ChEBI" id="CHEBI:58394"/>
        <dbReference type="ChEBI" id="CHEBI:58702"/>
        <dbReference type="EC" id="2.5.1.54"/>
    </reaction>
</comment>
<name>A0AAI9MT00_MORMO</name>
<keyword evidence="2 4" id="KW-0808">Transferase</keyword>
<reference evidence="5" key="1">
    <citation type="submission" date="2024-02" db="EMBL/GenBank/DDBJ databases">
        <authorList>
            <consortium name="Clinical and Environmental Microbiology Branch: Whole genome sequencing antimicrobial resistance pathogens in the healthcare setting"/>
        </authorList>
    </citation>
    <scope>NUCLEOTIDE SEQUENCE</scope>
    <source>
        <strain evidence="5">2023KU-00017</strain>
    </source>
</reference>
<feature type="binding site" evidence="3">
    <location>
        <position position="333"/>
    </location>
    <ligand>
        <name>Mn(2+)</name>
        <dbReference type="ChEBI" id="CHEBI:29035"/>
    </ligand>
</feature>
<keyword evidence="3" id="KW-0464">Manganese</keyword>
<evidence type="ECO:0000256" key="4">
    <source>
        <dbReference type="RuleBase" id="RU363071"/>
    </source>
</evidence>
<keyword evidence="3" id="KW-0104">Cadmium</keyword>
<protein>
    <recommendedName>
        <fullName evidence="4">Phospho-2-dehydro-3-deoxyheptonate aldolase</fullName>
        <ecNumber evidence="4">2.5.1.54</ecNumber>
    </recommendedName>
</protein>
<feature type="binding site" evidence="3">
    <location>
        <position position="259"/>
    </location>
    <ligand>
        <name>phosphoenolpyruvate</name>
        <dbReference type="ChEBI" id="CHEBI:58702"/>
    </ligand>
</feature>
<evidence type="ECO:0000256" key="3">
    <source>
        <dbReference type="PIRSR" id="PIRSR602480-1"/>
    </source>
</evidence>
<dbReference type="EMBL" id="ABKJEP030000025">
    <property type="protein sequence ID" value="EMO9456777.1"/>
    <property type="molecule type" value="Genomic_DNA"/>
</dbReference>